<dbReference type="Proteomes" id="UP000321513">
    <property type="component" value="Unassembled WGS sequence"/>
</dbReference>
<feature type="transmembrane region" description="Helical" evidence="6">
    <location>
        <begin position="369"/>
        <end position="390"/>
    </location>
</feature>
<dbReference type="PANTHER" id="PTHR30572:SF18">
    <property type="entry name" value="ABC-TYPE MACROLIDE FAMILY EXPORT SYSTEM PERMEASE COMPONENT 2"/>
    <property type="match status" value="1"/>
</dbReference>
<feature type="transmembrane region" description="Helical" evidence="6">
    <location>
        <begin position="21"/>
        <end position="45"/>
    </location>
</feature>
<proteinExistence type="predicted"/>
<dbReference type="OrthoDB" id="5933722at2"/>
<reference evidence="9 10" key="1">
    <citation type="submission" date="2019-07" db="EMBL/GenBank/DDBJ databases">
        <title>Whole genome shotgun sequence of Segetibacter aerophilus NBRC 106135.</title>
        <authorList>
            <person name="Hosoyama A."/>
            <person name="Uohara A."/>
            <person name="Ohji S."/>
            <person name="Ichikawa N."/>
        </authorList>
    </citation>
    <scope>NUCLEOTIDE SEQUENCE [LARGE SCALE GENOMIC DNA]</scope>
    <source>
        <strain evidence="9 10">NBRC 106135</strain>
    </source>
</reference>
<feature type="transmembrane region" description="Helical" evidence="6">
    <location>
        <begin position="674"/>
        <end position="695"/>
    </location>
</feature>
<keyword evidence="3 6" id="KW-0812">Transmembrane</keyword>
<dbReference type="InterPro" id="IPR025857">
    <property type="entry name" value="MacB_PCD"/>
</dbReference>
<feature type="domain" description="MacB-like periplasmic core" evidence="8">
    <location>
        <begin position="471"/>
        <end position="592"/>
    </location>
</feature>
<evidence type="ECO:0000256" key="1">
    <source>
        <dbReference type="ARBA" id="ARBA00004651"/>
    </source>
</evidence>
<comment type="subcellular location">
    <subcellularLocation>
        <location evidence="1">Cell membrane</location>
        <topology evidence="1">Multi-pass membrane protein</topology>
    </subcellularLocation>
</comment>
<dbReference type="AlphaFoldDB" id="A0A512BB53"/>
<organism evidence="9 10">
    <name type="scientific">Segetibacter aerophilus</name>
    <dbReference type="NCBI Taxonomy" id="670293"/>
    <lineage>
        <taxon>Bacteria</taxon>
        <taxon>Pseudomonadati</taxon>
        <taxon>Bacteroidota</taxon>
        <taxon>Chitinophagia</taxon>
        <taxon>Chitinophagales</taxon>
        <taxon>Chitinophagaceae</taxon>
        <taxon>Segetibacter</taxon>
    </lineage>
</organism>
<feature type="domain" description="ABC3 transporter permease C-terminal" evidence="7">
    <location>
        <begin position="675"/>
        <end position="787"/>
    </location>
</feature>
<evidence type="ECO:0000256" key="5">
    <source>
        <dbReference type="ARBA" id="ARBA00023136"/>
    </source>
</evidence>
<gene>
    <name evidence="9" type="ORF">SAE01_16980</name>
</gene>
<keyword evidence="5 6" id="KW-0472">Membrane</keyword>
<keyword evidence="2" id="KW-1003">Cell membrane</keyword>
<feature type="domain" description="ABC3 transporter permease C-terminal" evidence="7">
    <location>
        <begin position="276"/>
        <end position="394"/>
    </location>
</feature>
<evidence type="ECO:0000259" key="8">
    <source>
        <dbReference type="Pfam" id="PF12704"/>
    </source>
</evidence>
<feature type="domain" description="MacB-like periplasmic core" evidence="8">
    <location>
        <begin position="20"/>
        <end position="234"/>
    </location>
</feature>
<evidence type="ECO:0000313" key="9">
    <source>
        <dbReference type="EMBL" id="GEO09202.1"/>
    </source>
</evidence>
<feature type="transmembrane region" description="Helical" evidence="6">
    <location>
        <begin position="755"/>
        <end position="777"/>
    </location>
</feature>
<feature type="transmembrane region" description="Helical" evidence="6">
    <location>
        <begin position="317"/>
        <end position="340"/>
    </location>
</feature>
<evidence type="ECO:0000313" key="10">
    <source>
        <dbReference type="Proteomes" id="UP000321513"/>
    </source>
</evidence>
<evidence type="ECO:0000256" key="3">
    <source>
        <dbReference type="ARBA" id="ARBA00022692"/>
    </source>
</evidence>
<protein>
    <submittedName>
        <fullName evidence="9">ABC transporter permease</fullName>
    </submittedName>
</protein>
<keyword evidence="4 6" id="KW-1133">Transmembrane helix</keyword>
<evidence type="ECO:0000256" key="2">
    <source>
        <dbReference type="ARBA" id="ARBA00022475"/>
    </source>
</evidence>
<sequence length="794" mass="88281">MFRQHLKISIRNLWKNKSFSAINIIGLSLGLASVMTLGLMVHQYLTTDDIQVNKDRMYYLKTFSPDGNSYAQTTFPLLYEIQKSAPEVEAATHTQTWNWPWLKNNNKEAQEKTMYVDTGFFRVFSFKLKEGNPTTALKEKFNVVLSQKTADQLFAKGSALGKTIIADDSIPLTVTGVLAEIPTNSTIKTDVLLNIDLLKDNKNFAENANWYNTFAQNYLLLKDGAKPSVLDAKIAGIVKQFYAEDTKKNTIKSVPFSKMREEAGANVKVIITGAIAVIVFILLIIVVNLLNLNAATMYNRTKEVAVRRMIGSGNRSIIVQFCMENALIIFISLLAGFFLFTDVLLPEVNAITGSRFGEIWFKLDHDYPVILAFLVVSIIIVLVAGSYPAFHLTSVKVTDAVKGNIISQGTNKSFIRDFFITIQFALAIVLICAAIVLNTQIRYMKTTSLGFNKDNVIVAKLDLAFKNEKQSQSQFDALLHSLQANPYVKSVSTSPAVPTAYWGNYNGYTDLLTEKKIRLKHAGSDAGYTSAYQIPIIAGRNFNDALSATEQNSVLINESAAKAFGWTNPIGKQIRGNGGDNVYTVIGVMADFHYEDLQQPIEPLLHWYGGKQGLKDNSYLSIKVDSRHSKEVAAQLETALKSIPARREPTVRFMSEMINEQYALLMGILKITNYVAVLTIGIACMGIFGLVALFAHKRVKEVGIRKVLGASVFNITSLLSKDFIRLVFVAFVIATPAAWWLMSKWLQNFAYRITIQWWMFGAAGLLAIIIALLTVGFQAIKAAIANPVESLRSE</sequence>
<feature type="transmembrane region" description="Helical" evidence="6">
    <location>
        <begin position="418"/>
        <end position="437"/>
    </location>
</feature>
<dbReference type="GO" id="GO:0022857">
    <property type="term" value="F:transmembrane transporter activity"/>
    <property type="evidence" value="ECO:0007669"/>
    <property type="project" value="TreeGrafter"/>
</dbReference>
<dbReference type="InterPro" id="IPR050250">
    <property type="entry name" value="Macrolide_Exporter_MacB"/>
</dbReference>
<dbReference type="EMBL" id="BJYT01000005">
    <property type="protein sequence ID" value="GEO09202.1"/>
    <property type="molecule type" value="Genomic_DNA"/>
</dbReference>
<name>A0A512BB53_9BACT</name>
<dbReference type="PANTHER" id="PTHR30572">
    <property type="entry name" value="MEMBRANE COMPONENT OF TRANSPORTER-RELATED"/>
    <property type="match status" value="1"/>
</dbReference>
<evidence type="ECO:0000256" key="6">
    <source>
        <dbReference type="SAM" id="Phobius"/>
    </source>
</evidence>
<evidence type="ECO:0000256" key="4">
    <source>
        <dbReference type="ARBA" id="ARBA00022989"/>
    </source>
</evidence>
<dbReference type="InterPro" id="IPR003838">
    <property type="entry name" value="ABC3_permease_C"/>
</dbReference>
<comment type="caution">
    <text evidence="9">The sequence shown here is derived from an EMBL/GenBank/DDBJ whole genome shotgun (WGS) entry which is preliminary data.</text>
</comment>
<dbReference type="RefSeq" id="WP_147203326.1">
    <property type="nucleotide sequence ID" value="NZ_BJYT01000005.1"/>
</dbReference>
<dbReference type="Pfam" id="PF02687">
    <property type="entry name" value="FtsX"/>
    <property type="match status" value="2"/>
</dbReference>
<dbReference type="GO" id="GO:0005886">
    <property type="term" value="C:plasma membrane"/>
    <property type="evidence" value="ECO:0007669"/>
    <property type="project" value="UniProtKB-SubCell"/>
</dbReference>
<dbReference type="Pfam" id="PF12704">
    <property type="entry name" value="MacB_PCD"/>
    <property type="match status" value="2"/>
</dbReference>
<keyword evidence="10" id="KW-1185">Reference proteome</keyword>
<evidence type="ECO:0000259" key="7">
    <source>
        <dbReference type="Pfam" id="PF02687"/>
    </source>
</evidence>
<accession>A0A512BB53</accession>
<feature type="transmembrane region" description="Helical" evidence="6">
    <location>
        <begin position="723"/>
        <end position="743"/>
    </location>
</feature>
<feature type="transmembrane region" description="Helical" evidence="6">
    <location>
        <begin position="269"/>
        <end position="290"/>
    </location>
</feature>